<dbReference type="SMART" id="SM00338">
    <property type="entry name" value="BRLZ"/>
    <property type="match status" value="1"/>
</dbReference>
<sequence>MFNNSSAFNDDLDSTMSSCYNLNQLNRFPILPLSSNMPTIGGAAYSFDELNEGFAPHPMPVRRLSSSSTSSSSSEMSLPPSSFQAMPHNLDIELSPSPSPIDGMPINIPSSSSMLPDTPLNSPTQAQATIDASGKKTRAAPRERVSLKDFRPPDVTGLSKREARLVKNRAAAFLSRQRKREEFEQMEVRVGELEKENLRLRGHLSLTGRDASFTEAAFHAEMTAMRAQLASSEQRAAELRNELLRVRTVQPAFNPLVKQESLDFGFGRSPSPSSSDDCSSGDRDRTATKLGLMVLMALSSVLSKSSGAQWGLPTKFSVSTDSTSDNAFGDNVFTDPQRRAWNTFTGDALASATDAEFDVSFTPSMDGKTQVKLSVPSRQDPFAMSWPSANPSEFAFDMPMGMQDMSFDAFSSDEGLKRRLRVTMKNPSSGGDWDIEVL</sequence>
<dbReference type="PROSITE" id="PS50217">
    <property type="entry name" value="BZIP"/>
    <property type="match status" value="1"/>
</dbReference>
<evidence type="ECO:0000313" key="4">
    <source>
        <dbReference type="EMBL" id="KZW04295.1"/>
    </source>
</evidence>
<feature type="compositionally biased region" description="Polar residues" evidence="2">
    <location>
        <begin position="116"/>
        <end position="130"/>
    </location>
</feature>
<keyword evidence="1" id="KW-0175">Coiled coil</keyword>
<gene>
    <name evidence="4" type="ORF">EXIGLDRAFT_690875</name>
</gene>
<feature type="compositionally biased region" description="Low complexity" evidence="2">
    <location>
        <begin position="264"/>
        <end position="278"/>
    </location>
</feature>
<feature type="region of interest" description="Disordered" evidence="2">
    <location>
        <begin position="58"/>
        <end position="81"/>
    </location>
</feature>
<feature type="region of interest" description="Disordered" evidence="2">
    <location>
        <begin position="116"/>
        <end position="142"/>
    </location>
</feature>
<dbReference type="InterPro" id="IPR004827">
    <property type="entry name" value="bZIP"/>
</dbReference>
<dbReference type="SUPFAM" id="SSF57959">
    <property type="entry name" value="Leucine zipper domain"/>
    <property type="match status" value="1"/>
</dbReference>
<dbReference type="Gene3D" id="1.20.5.170">
    <property type="match status" value="1"/>
</dbReference>
<dbReference type="AlphaFoldDB" id="A0A165QZV9"/>
<dbReference type="Pfam" id="PF00170">
    <property type="entry name" value="bZIP_1"/>
    <property type="match status" value="1"/>
</dbReference>
<name>A0A165QZV9_EXIGL</name>
<dbReference type="STRING" id="1314781.A0A165QZV9"/>
<feature type="region of interest" description="Disordered" evidence="2">
    <location>
        <begin position="264"/>
        <end position="284"/>
    </location>
</feature>
<proteinExistence type="predicted"/>
<keyword evidence="5" id="KW-1185">Reference proteome</keyword>
<evidence type="ECO:0000256" key="1">
    <source>
        <dbReference type="SAM" id="Coils"/>
    </source>
</evidence>
<feature type="domain" description="BZIP" evidence="3">
    <location>
        <begin position="158"/>
        <end position="205"/>
    </location>
</feature>
<dbReference type="EMBL" id="KV425882">
    <property type="protein sequence ID" value="KZW04295.1"/>
    <property type="molecule type" value="Genomic_DNA"/>
</dbReference>
<dbReference type="InterPro" id="IPR046347">
    <property type="entry name" value="bZIP_sf"/>
</dbReference>
<protein>
    <recommendedName>
        <fullName evidence="3">BZIP domain-containing protein</fullName>
    </recommendedName>
</protein>
<feature type="compositionally biased region" description="Low complexity" evidence="2">
    <location>
        <begin position="64"/>
        <end position="81"/>
    </location>
</feature>
<organism evidence="4 5">
    <name type="scientific">Exidia glandulosa HHB12029</name>
    <dbReference type="NCBI Taxonomy" id="1314781"/>
    <lineage>
        <taxon>Eukaryota</taxon>
        <taxon>Fungi</taxon>
        <taxon>Dikarya</taxon>
        <taxon>Basidiomycota</taxon>
        <taxon>Agaricomycotina</taxon>
        <taxon>Agaricomycetes</taxon>
        <taxon>Auriculariales</taxon>
        <taxon>Exidiaceae</taxon>
        <taxon>Exidia</taxon>
    </lineage>
</organism>
<feature type="coiled-coil region" evidence="1">
    <location>
        <begin position="222"/>
        <end position="249"/>
    </location>
</feature>
<evidence type="ECO:0000259" key="3">
    <source>
        <dbReference type="PROSITE" id="PS50217"/>
    </source>
</evidence>
<dbReference type="OrthoDB" id="674948at2759"/>
<dbReference type="GO" id="GO:0003700">
    <property type="term" value="F:DNA-binding transcription factor activity"/>
    <property type="evidence" value="ECO:0007669"/>
    <property type="project" value="InterPro"/>
</dbReference>
<accession>A0A165QZV9</accession>
<reference evidence="4 5" key="1">
    <citation type="journal article" date="2016" name="Mol. Biol. Evol.">
        <title>Comparative Genomics of Early-Diverging Mushroom-Forming Fungi Provides Insights into the Origins of Lignocellulose Decay Capabilities.</title>
        <authorList>
            <person name="Nagy L.G."/>
            <person name="Riley R."/>
            <person name="Tritt A."/>
            <person name="Adam C."/>
            <person name="Daum C."/>
            <person name="Floudas D."/>
            <person name="Sun H."/>
            <person name="Yadav J.S."/>
            <person name="Pangilinan J."/>
            <person name="Larsson K.H."/>
            <person name="Matsuura K."/>
            <person name="Barry K."/>
            <person name="Labutti K."/>
            <person name="Kuo R."/>
            <person name="Ohm R.A."/>
            <person name="Bhattacharya S.S."/>
            <person name="Shirouzu T."/>
            <person name="Yoshinaga Y."/>
            <person name="Martin F.M."/>
            <person name="Grigoriev I.V."/>
            <person name="Hibbett D.S."/>
        </authorList>
    </citation>
    <scope>NUCLEOTIDE SEQUENCE [LARGE SCALE GENOMIC DNA]</scope>
    <source>
        <strain evidence="4 5">HHB12029</strain>
    </source>
</reference>
<dbReference type="Proteomes" id="UP000077266">
    <property type="component" value="Unassembled WGS sequence"/>
</dbReference>
<dbReference type="CDD" id="cd14812">
    <property type="entry name" value="bZIP_u3"/>
    <property type="match status" value="1"/>
</dbReference>
<dbReference type="InParanoid" id="A0A165QZV9"/>
<evidence type="ECO:0000313" key="5">
    <source>
        <dbReference type="Proteomes" id="UP000077266"/>
    </source>
</evidence>
<evidence type="ECO:0000256" key="2">
    <source>
        <dbReference type="SAM" id="MobiDB-lite"/>
    </source>
</evidence>